<keyword evidence="1" id="KW-1133">Transmembrane helix</keyword>
<feature type="transmembrane region" description="Helical" evidence="1">
    <location>
        <begin position="70"/>
        <end position="90"/>
    </location>
</feature>
<keyword evidence="3" id="KW-1185">Reference proteome</keyword>
<keyword evidence="1" id="KW-0472">Membrane</keyword>
<sequence length="292" mass="31774">MEPLIRPPRPVVDPALPERVSALLRADPRVLRASRRPGPVPSRAAPDPFAVFASAAFLLLAWAVAGLSGLLSAAVMAGVFAAGCALTVGSGSRRERRRWRAAREHADRFVVPEDLDDECGALLRRAQDAAEAVLGSHVNRDGLLDAIDNAVTLPEQVWRIATRLVRLSQMRAEHRRIVPGAPPPEVAQAFAPYGEALETALAALVERVEALEEYAAQVRRADAVYRSYRQLEALAERAPRYEELVAEIAGDGAALPPLERLTDQARQVREAFLADMERARRAGGNLIGTERP</sequence>
<evidence type="ECO:0008006" key="4">
    <source>
        <dbReference type="Google" id="ProtNLM"/>
    </source>
</evidence>
<accession>A0ABP6N7N5</accession>
<evidence type="ECO:0000313" key="3">
    <source>
        <dbReference type="Proteomes" id="UP001500320"/>
    </source>
</evidence>
<proteinExistence type="predicted"/>
<name>A0ABP6N7N5_9ACTN</name>
<gene>
    <name evidence="2" type="ORF">GCM10010466_32290</name>
</gene>
<dbReference type="RefSeq" id="WP_344860233.1">
    <property type="nucleotide sequence ID" value="NZ_BAAAUT010000023.1"/>
</dbReference>
<comment type="caution">
    <text evidence="2">The sequence shown here is derived from an EMBL/GenBank/DDBJ whole genome shotgun (WGS) entry which is preliminary data.</text>
</comment>
<dbReference type="Proteomes" id="UP001500320">
    <property type="component" value="Unassembled WGS sequence"/>
</dbReference>
<evidence type="ECO:0000256" key="1">
    <source>
        <dbReference type="SAM" id="Phobius"/>
    </source>
</evidence>
<reference evidence="3" key="1">
    <citation type="journal article" date="2019" name="Int. J. Syst. Evol. Microbiol.">
        <title>The Global Catalogue of Microorganisms (GCM) 10K type strain sequencing project: providing services to taxonomists for standard genome sequencing and annotation.</title>
        <authorList>
            <consortium name="The Broad Institute Genomics Platform"/>
            <consortium name="The Broad Institute Genome Sequencing Center for Infectious Disease"/>
            <person name="Wu L."/>
            <person name="Ma J."/>
        </authorList>
    </citation>
    <scope>NUCLEOTIDE SEQUENCE [LARGE SCALE GENOMIC DNA]</scope>
    <source>
        <strain evidence="3">JCM 9373</strain>
    </source>
</reference>
<keyword evidence="1" id="KW-0812">Transmembrane</keyword>
<protein>
    <recommendedName>
        <fullName evidence="4">5-bromo-4-chloroindolyl phosphate hydrolysis protein</fullName>
    </recommendedName>
</protein>
<organism evidence="2 3">
    <name type="scientific">Planomonospora alba</name>
    <dbReference type="NCBI Taxonomy" id="161354"/>
    <lineage>
        <taxon>Bacteria</taxon>
        <taxon>Bacillati</taxon>
        <taxon>Actinomycetota</taxon>
        <taxon>Actinomycetes</taxon>
        <taxon>Streptosporangiales</taxon>
        <taxon>Streptosporangiaceae</taxon>
        <taxon>Planomonospora</taxon>
    </lineage>
</organism>
<dbReference type="EMBL" id="BAAAUT010000023">
    <property type="protein sequence ID" value="GAA3138788.1"/>
    <property type="molecule type" value="Genomic_DNA"/>
</dbReference>
<evidence type="ECO:0000313" key="2">
    <source>
        <dbReference type="EMBL" id="GAA3138788.1"/>
    </source>
</evidence>
<feature type="transmembrane region" description="Helical" evidence="1">
    <location>
        <begin position="44"/>
        <end position="64"/>
    </location>
</feature>